<feature type="domain" description="BPTI/Kunitz inhibitor" evidence="5">
    <location>
        <begin position="85"/>
        <end position="135"/>
    </location>
</feature>
<reference evidence="7" key="3">
    <citation type="submission" date="2015-06" db="UniProtKB">
        <authorList>
            <consortium name="EnsemblMetazoa"/>
        </authorList>
    </citation>
    <scope>IDENTIFICATION</scope>
</reference>
<keyword evidence="8" id="KW-1185">Reference proteome</keyword>
<dbReference type="EMBL" id="KB310543">
    <property type="protein sequence ID" value="ELT91341.1"/>
    <property type="molecule type" value="Genomic_DNA"/>
</dbReference>
<protein>
    <recommendedName>
        <fullName evidence="5">BPTI/Kunitz inhibitor domain-containing protein</fullName>
    </recommendedName>
</protein>
<dbReference type="FunCoup" id="R7TIJ1">
    <property type="interactions" value="27"/>
</dbReference>
<keyword evidence="2" id="KW-0964">Secreted</keyword>
<accession>R7TIJ1</accession>
<evidence type="ECO:0000313" key="7">
    <source>
        <dbReference type="EnsemblMetazoa" id="CapteP175625"/>
    </source>
</evidence>
<dbReference type="SMART" id="SM00131">
    <property type="entry name" value="KU"/>
    <property type="match status" value="3"/>
</dbReference>
<dbReference type="PROSITE" id="PS50279">
    <property type="entry name" value="BPTI_KUNITZ_2"/>
    <property type="match status" value="3"/>
</dbReference>
<evidence type="ECO:0000313" key="6">
    <source>
        <dbReference type="EMBL" id="ELT91341.1"/>
    </source>
</evidence>
<dbReference type="HOGENOM" id="CLU_058441_1_0_1"/>
<dbReference type="InterPro" id="IPR036880">
    <property type="entry name" value="Kunitz_BPTI_sf"/>
</dbReference>
<sequence>MDRSDAQVSHCNVVAHNIITTCTANICRLEPDPGPCNQSIPRFYFDPEQGMCRKLTYGGCGGNDNNFVRRAQCLWACNPPLSDVCKMPPLIGNCKGSVKRFFFDHKTGQCKSFRYSGCGGNANLFGSMRECRFRCYPWLTPDVCSLPVDFGVCPEGEVSSPASMWYYDADSAVCTEFQFNGCNGNGNRFKTERECAEKCTVGTLQW</sequence>
<comment type="subcellular location">
    <subcellularLocation>
        <location evidence="1">Secreted</location>
    </subcellularLocation>
</comment>
<keyword evidence="3" id="KW-0800">Toxin</keyword>
<evidence type="ECO:0000313" key="8">
    <source>
        <dbReference type="Proteomes" id="UP000014760"/>
    </source>
</evidence>
<dbReference type="InterPro" id="IPR020901">
    <property type="entry name" value="Prtase_inh_Kunz-CS"/>
</dbReference>
<dbReference type="GO" id="GO:0004867">
    <property type="term" value="F:serine-type endopeptidase inhibitor activity"/>
    <property type="evidence" value="ECO:0007669"/>
    <property type="project" value="InterPro"/>
</dbReference>
<evidence type="ECO:0000256" key="1">
    <source>
        <dbReference type="ARBA" id="ARBA00004613"/>
    </source>
</evidence>
<dbReference type="Proteomes" id="UP000014760">
    <property type="component" value="Unassembled WGS sequence"/>
</dbReference>
<evidence type="ECO:0000256" key="4">
    <source>
        <dbReference type="ARBA" id="ARBA00023157"/>
    </source>
</evidence>
<dbReference type="FunFam" id="4.10.410.10:FF:000020">
    <property type="entry name" value="Collagen, type VI, alpha 3"/>
    <property type="match status" value="1"/>
</dbReference>
<dbReference type="OMA" id="NECGNFT"/>
<dbReference type="MEROPS" id="I02.959"/>
<dbReference type="EnsemblMetazoa" id="CapteT175625">
    <property type="protein sequence ID" value="CapteP175625"/>
    <property type="gene ID" value="CapteG175625"/>
</dbReference>
<dbReference type="InterPro" id="IPR050098">
    <property type="entry name" value="TFPI/VKTCI-like"/>
</dbReference>
<reference evidence="8" key="1">
    <citation type="submission" date="2012-12" db="EMBL/GenBank/DDBJ databases">
        <authorList>
            <person name="Hellsten U."/>
            <person name="Grimwood J."/>
            <person name="Chapman J.A."/>
            <person name="Shapiro H."/>
            <person name="Aerts A."/>
            <person name="Otillar R.P."/>
            <person name="Terry A.Y."/>
            <person name="Boore J.L."/>
            <person name="Simakov O."/>
            <person name="Marletaz F."/>
            <person name="Cho S.-J."/>
            <person name="Edsinger-Gonzales E."/>
            <person name="Havlak P."/>
            <person name="Kuo D.-H."/>
            <person name="Larsson T."/>
            <person name="Lv J."/>
            <person name="Arendt D."/>
            <person name="Savage R."/>
            <person name="Osoegawa K."/>
            <person name="de Jong P."/>
            <person name="Lindberg D.R."/>
            <person name="Seaver E.C."/>
            <person name="Weisblat D.A."/>
            <person name="Putnam N.H."/>
            <person name="Grigoriev I.V."/>
            <person name="Rokhsar D.S."/>
        </authorList>
    </citation>
    <scope>NUCLEOTIDE SEQUENCE</scope>
    <source>
        <strain evidence="8">I ESC-2004</strain>
    </source>
</reference>
<dbReference type="CDD" id="cd00109">
    <property type="entry name" value="Kunitz-type"/>
    <property type="match status" value="3"/>
</dbReference>
<evidence type="ECO:0000259" key="5">
    <source>
        <dbReference type="PROSITE" id="PS50279"/>
    </source>
</evidence>
<dbReference type="GO" id="GO:0005615">
    <property type="term" value="C:extracellular space"/>
    <property type="evidence" value="ECO:0007669"/>
    <property type="project" value="TreeGrafter"/>
</dbReference>
<keyword evidence="4" id="KW-1015">Disulfide bond</keyword>
<dbReference type="Pfam" id="PF00014">
    <property type="entry name" value="Kunitz_BPTI"/>
    <property type="match status" value="3"/>
</dbReference>
<gene>
    <name evidence="6" type="ORF">CAPTEDRAFT_175625</name>
</gene>
<name>R7TIJ1_CAPTE</name>
<dbReference type="InterPro" id="IPR002223">
    <property type="entry name" value="Kunitz_BPTI"/>
</dbReference>
<dbReference type="PRINTS" id="PR00759">
    <property type="entry name" value="BASICPTASE"/>
</dbReference>
<evidence type="ECO:0000256" key="3">
    <source>
        <dbReference type="ARBA" id="ARBA00022656"/>
    </source>
</evidence>
<dbReference type="Gene3D" id="4.10.410.10">
    <property type="entry name" value="Pancreatic trypsin inhibitor Kunitz domain"/>
    <property type="match status" value="3"/>
</dbReference>
<proteinExistence type="predicted"/>
<dbReference type="PANTHER" id="PTHR10083">
    <property type="entry name" value="KUNITZ-TYPE PROTEASE INHIBITOR-RELATED"/>
    <property type="match status" value="1"/>
</dbReference>
<dbReference type="PANTHER" id="PTHR10083:SF217">
    <property type="entry name" value="BOOPHILIN-H2"/>
    <property type="match status" value="1"/>
</dbReference>
<dbReference type="PROSITE" id="PS00280">
    <property type="entry name" value="BPTI_KUNITZ_1"/>
    <property type="match status" value="2"/>
</dbReference>
<organism evidence="6">
    <name type="scientific">Capitella teleta</name>
    <name type="common">Polychaete worm</name>
    <dbReference type="NCBI Taxonomy" id="283909"/>
    <lineage>
        <taxon>Eukaryota</taxon>
        <taxon>Metazoa</taxon>
        <taxon>Spiralia</taxon>
        <taxon>Lophotrochozoa</taxon>
        <taxon>Annelida</taxon>
        <taxon>Polychaeta</taxon>
        <taxon>Sedentaria</taxon>
        <taxon>Scolecida</taxon>
        <taxon>Capitellidae</taxon>
        <taxon>Capitella</taxon>
    </lineage>
</organism>
<dbReference type="SUPFAM" id="SSF57362">
    <property type="entry name" value="BPTI-like"/>
    <property type="match status" value="3"/>
</dbReference>
<feature type="domain" description="BPTI/Kunitz inhibitor" evidence="5">
    <location>
        <begin position="144"/>
        <end position="199"/>
    </location>
</feature>
<dbReference type="OrthoDB" id="4473401at2759"/>
<dbReference type="EMBL" id="AMQN01002941">
    <property type="status" value="NOT_ANNOTATED_CDS"/>
    <property type="molecule type" value="Genomic_DNA"/>
</dbReference>
<feature type="domain" description="BPTI/Kunitz inhibitor" evidence="5">
    <location>
        <begin position="27"/>
        <end position="77"/>
    </location>
</feature>
<reference evidence="6 8" key="2">
    <citation type="journal article" date="2013" name="Nature">
        <title>Insights into bilaterian evolution from three spiralian genomes.</title>
        <authorList>
            <person name="Simakov O."/>
            <person name="Marletaz F."/>
            <person name="Cho S.J."/>
            <person name="Edsinger-Gonzales E."/>
            <person name="Havlak P."/>
            <person name="Hellsten U."/>
            <person name="Kuo D.H."/>
            <person name="Larsson T."/>
            <person name="Lv J."/>
            <person name="Arendt D."/>
            <person name="Savage R."/>
            <person name="Osoegawa K."/>
            <person name="de Jong P."/>
            <person name="Grimwood J."/>
            <person name="Chapman J.A."/>
            <person name="Shapiro H."/>
            <person name="Aerts A."/>
            <person name="Otillar R.P."/>
            <person name="Terry A.Y."/>
            <person name="Boore J.L."/>
            <person name="Grigoriev I.V."/>
            <person name="Lindberg D.R."/>
            <person name="Seaver E.C."/>
            <person name="Weisblat D.A."/>
            <person name="Putnam N.H."/>
            <person name="Rokhsar D.S."/>
        </authorList>
    </citation>
    <scope>NUCLEOTIDE SEQUENCE</scope>
    <source>
        <strain evidence="6 8">I ESC-2004</strain>
    </source>
</reference>
<dbReference type="AlphaFoldDB" id="R7TIJ1"/>
<evidence type="ECO:0000256" key="2">
    <source>
        <dbReference type="ARBA" id="ARBA00022525"/>
    </source>
</evidence>